<feature type="signal peptide" evidence="2">
    <location>
        <begin position="1"/>
        <end position="20"/>
    </location>
</feature>
<evidence type="ECO:0000313" key="3">
    <source>
        <dbReference type="EMBL" id="NNH24109.1"/>
    </source>
</evidence>
<sequence length="348" mass="34948">MKLISALTAGTLLAAGGVVAVAGPAMSSSGLTTRCNGTADGVTIPGDLVVPRDASCDLTGVTVTGTTRVAAGGDLVAEGTTFQGAVTVAEDGYVGLVDSSVAGRVTSRQGFGVTLEGSSAQSLVTRAVEGSQVETVTWVEAGSTVGGLVDARAGELLLSSSVVTGNVRGLGTLYTDVVDSVVDGTLEVRDNVEGGVFCESEVYGDATYAGNMSVLQLGADGPVEVCEQMSVWGGDVAVVDNDAEIVLDQNIVRGDVTLTGNDPMPTVGPDNRVRGTVNGMSQAEAEAMVAPQELARSVEKAAASPMARTAVEAPTVESVLEREDGRRAAVEQRTADAEAAAAAAGPIA</sequence>
<evidence type="ECO:0000256" key="2">
    <source>
        <dbReference type="SAM" id="SignalP"/>
    </source>
</evidence>
<keyword evidence="4" id="KW-1185">Reference proteome</keyword>
<dbReference type="AlphaFoldDB" id="A0A849BLG1"/>
<accession>A0A849BLG1</accession>
<feature type="region of interest" description="Disordered" evidence="1">
    <location>
        <begin position="309"/>
        <end position="348"/>
    </location>
</feature>
<reference evidence="3 4" key="1">
    <citation type="submission" date="2020-05" db="EMBL/GenBank/DDBJ databases">
        <title>MicrobeNet Type strains.</title>
        <authorList>
            <person name="Nicholson A.C."/>
        </authorList>
    </citation>
    <scope>NUCLEOTIDE SEQUENCE [LARGE SCALE GENOMIC DNA]</scope>
    <source>
        <strain evidence="3 4">JCM 14547</strain>
    </source>
</reference>
<feature type="chain" id="PRO_5039247463" description="Right handed beta helix region" evidence="2">
    <location>
        <begin position="21"/>
        <end position="348"/>
    </location>
</feature>
<proteinExistence type="predicted"/>
<comment type="caution">
    <text evidence="3">The sequence shown here is derived from an EMBL/GenBank/DDBJ whole genome shotgun (WGS) entry which is preliminary data.</text>
</comment>
<feature type="compositionally biased region" description="Low complexity" evidence="1">
    <location>
        <begin position="337"/>
        <end position="348"/>
    </location>
</feature>
<organism evidence="3 4">
    <name type="scientific">Pseudokineococcus marinus</name>
    <dbReference type="NCBI Taxonomy" id="351215"/>
    <lineage>
        <taxon>Bacteria</taxon>
        <taxon>Bacillati</taxon>
        <taxon>Actinomycetota</taxon>
        <taxon>Actinomycetes</taxon>
        <taxon>Kineosporiales</taxon>
        <taxon>Kineosporiaceae</taxon>
        <taxon>Pseudokineococcus</taxon>
    </lineage>
</organism>
<dbReference type="EMBL" id="JABEMA010000261">
    <property type="protein sequence ID" value="NNH24109.1"/>
    <property type="molecule type" value="Genomic_DNA"/>
</dbReference>
<name>A0A849BLG1_9ACTN</name>
<evidence type="ECO:0000313" key="4">
    <source>
        <dbReference type="Proteomes" id="UP000555552"/>
    </source>
</evidence>
<gene>
    <name evidence="3" type="ORF">HLB09_13615</name>
</gene>
<evidence type="ECO:0008006" key="5">
    <source>
        <dbReference type="Google" id="ProtNLM"/>
    </source>
</evidence>
<evidence type="ECO:0000256" key="1">
    <source>
        <dbReference type="SAM" id="MobiDB-lite"/>
    </source>
</evidence>
<dbReference type="Proteomes" id="UP000555552">
    <property type="component" value="Unassembled WGS sequence"/>
</dbReference>
<feature type="compositionally biased region" description="Basic and acidic residues" evidence="1">
    <location>
        <begin position="319"/>
        <end position="336"/>
    </location>
</feature>
<dbReference type="RefSeq" id="WP_171203881.1">
    <property type="nucleotide sequence ID" value="NZ_BAAANP010000005.1"/>
</dbReference>
<protein>
    <recommendedName>
        <fullName evidence="5">Right handed beta helix region</fullName>
    </recommendedName>
</protein>
<keyword evidence="2" id="KW-0732">Signal</keyword>